<evidence type="ECO:0000313" key="2">
    <source>
        <dbReference type="Proteomes" id="UP000007797"/>
    </source>
</evidence>
<dbReference type="RefSeq" id="XP_004366577.1">
    <property type="nucleotide sequence ID" value="XM_004366520.1"/>
</dbReference>
<dbReference type="GeneID" id="14870547"/>
<dbReference type="KEGG" id="dfa:DFA_04169"/>
<proteinExistence type="predicted"/>
<accession>F4Q1H2</accession>
<evidence type="ECO:0000313" key="1">
    <source>
        <dbReference type="EMBL" id="EGG18673.1"/>
    </source>
</evidence>
<organism evidence="1 2">
    <name type="scientific">Cavenderia fasciculata</name>
    <name type="common">Slime mold</name>
    <name type="synonym">Dictyostelium fasciculatum</name>
    <dbReference type="NCBI Taxonomy" id="261658"/>
    <lineage>
        <taxon>Eukaryota</taxon>
        <taxon>Amoebozoa</taxon>
        <taxon>Evosea</taxon>
        <taxon>Eumycetozoa</taxon>
        <taxon>Dictyostelia</taxon>
        <taxon>Acytosteliales</taxon>
        <taxon>Cavenderiaceae</taxon>
        <taxon>Cavenderia</taxon>
    </lineage>
</organism>
<protein>
    <submittedName>
        <fullName evidence="1">Uncharacterized protein</fullName>
    </submittedName>
</protein>
<dbReference type="EMBL" id="GL883018">
    <property type="protein sequence ID" value="EGG18673.1"/>
    <property type="molecule type" value="Genomic_DNA"/>
</dbReference>
<dbReference type="AlphaFoldDB" id="F4Q1H2"/>
<dbReference type="Proteomes" id="UP000007797">
    <property type="component" value="Unassembled WGS sequence"/>
</dbReference>
<gene>
    <name evidence="1" type="ORF">DFA_04169</name>
</gene>
<sequence length="882" mass="102558">MEPHLKNLLEPNIELTQQRESLDKLYTNCSPQGLQKNKDVFLEVLGKYLETKDAPTSYIVVTLANTYYTNLLPMSMGNDKGWSFTSQFLSLFIKRLKDTISIRVRDIQNLLENINVTSQTSNHHQQHDDEQSIYFWVKSIDTLVLLLSSILERLGSFYPVSMAMIRQLLSSSVTLIRVAKPIKDFSKPFKSITLEFGDQSLEQINDQLYENIDKNLLLLKNLLFSVNSFQLSNPQNLKHLVEYCQELLNVFQEGIDSNQPVKLNIYKALKNIFILDCENKFDLLEKIDIRSTLEKLLNSCKDQLERVSNQPENKVSLKLSIFFLNTTQIFFEHFSSYLDNESLTNSMLSLYDLYKYCLESMEEKKSTTQPDYINRVNDLSGFLWKFGRHERITRVLLQQQTNSHSYSQDQKIGKLFFILSTFGNNILFQDQSIPFKLFQMCFQILETTPVILSSKTFTKYLFTCFIRLFKQSKSITSDISLYRFILKNIIGLNDYIAKISIGIWTILYDHCNDQSKKLIDLEIISFFKNLNNRNIFNLIIKKNYLYFQQQIVVGQDHNTMVVPISAMIYLESLGSNLYIILSPLVKEKIVDLLDQCFIKLKYYQSKLNHLSKFDSTNLENILTIIESISSIDIALYHKNNIIENISTLLNYPLLLSNILQPIYGSLVKLISKLNHKQILEILNSSINIAISNKVIVTLFLTNLAKNNSSLTQMDQQQLHSTLQKLFINLFKNNHNHNSWIITSSIECSINSFSNIFNNNRSKLASLIPQDNQLRDKFINNQTWFSIPNLLTTRDYLIEQSLLNQRFIKNIEKWKENLRNPQIQQQQQFNFKSQMDLMQSRGTSPAISIGEDIVAIKKLLNHVKQTLSSKPRLDNETKILVMI</sequence>
<keyword evidence="2" id="KW-1185">Reference proteome</keyword>
<name>F4Q1H2_CACFS</name>
<reference evidence="2" key="1">
    <citation type="journal article" date="2011" name="Genome Res.">
        <title>Phylogeny-wide analysis of social amoeba genomes highlights ancient origins for complex intercellular communication.</title>
        <authorList>
            <person name="Heidel A.J."/>
            <person name="Lawal H.M."/>
            <person name="Felder M."/>
            <person name="Schilde C."/>
            <person name="Helps N.R."/>
            <person name="Tunggal B."/>
            <person name="Rivero F."/>
            <person name="John U."/>
            <person name="Schleicher M."/>
            <person name="Eichinger L."/>
            <person name="Platzer M."/>
            <person name="Noegel A.A."/>
            <person name="Schaap P."/>
            <person name="Gloeckner G."/>
        </authorList>
    </citation>
    <scope>NUCLEOTIDE SEQUENCE [LARGE SCALE GENOMIC DNA]</scope>
    <source>
        <strain evidence="2">SH3</strain>
    </source>
</reference>